<dbReference type="FunFam" id="1.10.340.70:FF:000003">
    <property type="entry name" value="Protein CBG25708"/>
    <property type="match status" value="1"/>
</dbReference>
<evidence type="ECO:0000313" key="2">
    <source>
        <dbReference type="EMBL" id="GFO39972.1"/>
    </source>
</evidence>
<name>A0AAV4D764_9GAST</name>
<dbReference type="Pfam" id="PF17921">
    <property type="entry name" value="Integrase_H2C2"/>
    <property type="match status" value="1"/>
</dbReference>
<feature type="domain" description="Integrase zinc-binding" evidence="1">
    <location>
        <begin position="75"/>
        <end position="125"/>
    </location>
</feature>
<keyword evidence="3" id="KW-1185">Reference proteome</keyword>
<dbReference type="InterPro" id="IPR050951">
    <property type="entry name" value="Retrovirus_Pol_polyprotein"/>
</dbReference>
<protein>
    <submittedName>
        <fullName evidence="2">Pol polyprotein</fullName>
    </submittedName>
</protein>
<dbReference type="InterPro" id="IPR041588">
    <property type="entry name" value="Integrase_H2C2"/>
</dbReference>
<reference evidence="2 3" key="1">
    <citation type="journal article" date="2021" name="Elife">
        <title>Chloroplast acquisition without the gene transfer in kleptoplastic sea slugs, Plakobranchus ocellatus.</title>
        <authorList>
            <person name="Maeda T."/>
            <person name="Takahashi S."/>
            <person name="Yoshida T."/>
            <person name="Shimamura S."/>
            <person name="Takaki Y."/>
            <person name="Nagai Y."/>
            <person name="Toyoda A."/>
            <person name="Suzuki Y."/>
            <person name="Arimoto A."/>
            <person name="Ishii H."/>
            <person name="Satoh N."/>
            <person name="Nishiyama T."/>
            <person name="Hasebe M."/>
            <person name="Maruyama T."/>
            <person name="Minagawa J."/>
            <person name="Obokata J."/>
            <person name="Shigenobu S."/>
        </authorList>
    </citation>
    <scope>NUCLEOTIDE SEQUENCE [LARGE SCALE GENOMIC DNA]</scope>
</reference>
<evidence type="ECO:0000259" key="1">
    <source>
        <dbReference type="Pfam" id="PF17921"/>
    </source>
</evidence>
<proteinExistence type="predicted"/>
<evidence type="ECO:0000313" key="3">
    <source>
        <dbReference type="Proteomes" id="UP000735302"/>
    </source>
</evidence>
<dbReference type="PANTHER" id="PTHR37984">
    <property type="entry name" value="PROTEIN CBG26694"/>
    <property type="match status" value="1"/>
</dbReference>
<organism evidence="2 3">
    <name type="scientific">Plakobranchus ocellatus</name>
    <dbReference type="NCBI Taxonomy" id="259542"/>
    <lineage>
        <taxon>Eukaryota</taxon>
        <taxon>Metazoa</taxon>
        <taxon>Spiralia</taxon>
        <taxon>Lophotrochozoa</taxon>
        <taxon>Mollusca</taxon>
        <taxon>Gastropoda</taxon>
        <taxon>Heterobranchia</taxon>
        <taxon>Euthyneura</taxon>
        <taxon>Panpulmonata</taxon>
        <taxon>Sacoglossa</taxon>
        <taxon>Placobranchoidea</taxon>
        <taxon>Plakobranchidae</taxon>
        <taxon>Plakobranchus</taxon>
    </lineage>
</organism>
<dbReference type="AlphaFoldDB" id="A0AAV4D764"/>
<accession>A0AAV4D764</accession>
<dbReference type="EMBL" id="BLXT01007556">
    <property type="protein sequence ID" value="GFO39972.1"/>
    <property type="molecule type" value="Genomic_DNA"/>
</dbReference>
<dbReference type="Gene3D" id="1.10.340.70">
    <property type="match status" value="1"/>
</dbReference>
<comment type="caution">
    <text evidence="2">The sequence shown here is derived from an EMBL/GenBank/DDBJ whole genome shotgun (WGS) entry which is preliminary data.</text>
</comment>
<sequence length="127" mass="14536">MSSVRSSWPSSDQFLNKIREQTKSDPSFSCVMKYVLEGWPELKRDVKLAARNFFPIRGELSCWENILLKGGQIVVPFALREDILEKIHAGHLGVTKCKERAKQAVWWPRIASDICDKVSACHECTEK</sequence>
<dbReference type="PANTHER" id="PTHR37984:SF9">
    <property type="entry name" value="INTEGRASE CATALYTIC DOMAIN-CONTAINING PROTEIN"/>
    <property type="match status" value="1"/>
</dbReference>
<dbReference type="Proteomes" id="UP000735302">
    <property type="component" value="Unassembled WGS sequence"/>
</dbReference>
<gene>
    <name evidence="2" type="ORF">PoB_006647700</name>
</gene>